<feature type="transmembrane region" description="Helical" evidence="2">
    <location>
        <begin position="202"/>
        <end position="223"/>
    </location>
</feature>
<evidence type="ECO:0000256" key="1">
    <source>
        <dbReference type="SAM" id="MobiDB-lite"/>
    </source>
</evidence>
<keyword evidence="5" id="KW-1185">Reference proteome</keyword>
<reference evidence="4 5" key="1">
    <citation type="journal article" date="2012" name="Science">
        <title>The Paleozoic origin of enzymatic lignin decomposition reconstructed from 31 fungal genomes.</title>
        <authorList>
            <person name="Floudas D."/>
            <person name="Binder M."/>
            <person name="Riley R."/>
            <person name="Barry K."/>
            <person name="Blanchette R.A."/>
            <person name="Henrissat B."/>
            <person name="Martinez A.T."/>
            <person name="Otillar R."/>
            <person name="Spatafora J.W."/>
            <person name="Yadav J.S."/>
            <person name="Aerts A."/>
            <person name="Benoit I."/>
            <person name="Boyd A."/>
            <person name="Carlson A."/>
            <person name="Copeland A."/>
            <person name="Coutinho P.M."/>
            <person name="de Vries R.P."/>
            <person name="Ferreira P."/>
            <person name="Findley K."/>
            <person name="Foster B."/>
            <person name="Gaskell J."/>
            <person name="Glotzer D."/>
            <person name="Gorecki P."/>
            <person name="Heitman J."/>
            <person name="Hesse C."/>
            <person name="Hori C."/>
            <person name="Igarashi K."/>
            <person name="Jurgens J.A."/>
            <person name="Kallen N."/>
            <person name="Kersten P."/>
            <person name="Kohler A."/>
            <person name="Kuees U."/>
            <person name="Kumar T.K.A."/>
            <person name="Kuo A."/>
            <person name="LaButti K."/>
            <person name="Larrondo L.F."/>
            <person name="Lindquist E."/>
            <person name="Ling A."/>
            <person name="Lombard V."/>
            <person name="Lucas S."/>
            <person name="Lundell T."/>
            <person name="Martin R."/>
            <person name="McLaughlin D.J."/>
            <person name="Morgenstern I."/>
            <person name="Morin E."/>
            <person name="Murat C."/>
            <person name="Nagy L.G."/>
            <person name="Nolan M."/>
            <person name="Ohm R.A."/>
            <person name="Patyshakuliyeva A."/>
            <person name="Rokas A."/>
            <person name="Ruiz-Duenas F.J."/>
            <person name="Sabat G."/>
            <person name="Salamov A."/>
            <person name="Samejima M."/>
            <person name="Schmutz J."/>
            <person name="Slot J.C."/>
            <person name="St John F."/>
            <person name="Stenlid J."/>
            <person name="Sun H."/>
            <person name="Sun S."/>
            <person name="Syed K."/>
            <person name="Tsang A."/>
            <person name="Wiebenga A."/>
            <person name="Young D."/>
            <person name="Pisabarro A."/>
            <person name="Eastwood D.C."/>
            <person name="Martin F."/>
            <person name="Cullen D."/>
            <person name="Grigoriev I.V."/>
            <person name="Hibbett D.S."/>
        </authorList>
    </citation>
    <scope>NUCLEOTIDE SEQUENCE [LARGE SCALE GENOMIC DNA]</scope>
    <source>
        <strain evidence="4 5">ATCC 11539</strain>
    </source>
</reference>
<evidence type="ECO:0000259" key="3">
    <source>
        <dbReference type="Pfam" id="PF20152"/>
    </source>
</evidence>
<dbReference type="GeneID" id="19302165"/>
<feature type="transmembrane region" description="Helical" evidence="2">
    <location>
        <begin position="121"/>
        <end position="147"/>
    </location>
</feature>
<dbReference type="KEGG" id="gtr:GLOTRDRAFT_130788"/>
<proteinExistence type="predicted"/>
<keyword evidence="2" id="KW-0472">Membrane</keyword>
<keyword evidence="2" id="KW-0812">Transmembrane</keyword>
<dbReference type="PANTHER" id="PTHR40465:SF1">
    <property type="entry name" value="DUF6534 DOMAIN-CONTAINING PROTEIN"/>
    <property type="match status" value="1"/>
</dbReference>
<dbReference type="OrthoDB" id="3183258at2759"/>
<feature type="transmembrane region" description="Helical" evidence="2">
    <location>
        <begin position="50"/>
        <end position="75"/>
    </location>
</feature>
<organism evidence="4 5">
    <name type="scientific">Gloeophyllum trabeum (strain ATCC 11539 / FP-39264 / Madison 617)</name>
    <name type="common">Brown rot fungus</name>
    <dbReference type="NCBI Taxonomy" id="670483"/>
    <lineage>
        <taxon>Eukaryota</taxon>
        <taxon>Fungi</taxon>
        <taxon>Dikarya</taxon>
        <taxon>Basidiomycota</taxon>
        <taxon>Agaricomycotina</taxon>
        <taxon>Agaricomycetes</taxon>
        <taxon>Gloeophyllales</taxon>
        <taxon>Gloeophyllaceae</taxon>
        <taxon>Gloeophyllum</taxon>
    </lineage>
</organism>
<feature type="domain" description="DUF6534" evidence="3">
    <location>
        <begin position="168"/>
        <end position="252"/>
    </location>
</feature>
<feature type="transmembrane region" description="Helical" evidence="2">
    <location>
        <begin position="87"/>
        <end position="109"/>
    </location>
</feature>
<evidence type="ECO:0000313" key="4">
    <source>
        <dbReference type="EMBL" id="EPQ53453.1"/>
    </source>
</evidence>
<name>S7Q131_GLOTA</name>
<dbReference type="Pfam" id="PF20152">
    <property type="entry name" value="DUF6534"/>
    <property type="match status" value="1"/>
</dbReference>
<dbReference type="EMBL" id="KB469305">
    <property type="protein sequence ID" value="EPQ53453.1"/>
    <property type="molecule type" value="Genomic_DNA"/>
</dbReference>
<feature type="transmembrane region" description="Helical" evidence="2">
    <location>
        <begin position="159"/>
        <end position="182"/>
    </location>
</feature>
<dbReference type="OMA" id="LWLASEC"/>
<protein>
    <recommendedName>
        <fullName evidence="3">DUF6534 domain-containing protein</fullName>
    </recommendedName>
</protein>
<feature type="transmembrane region" description="Helical" evidence="2">
    <location>
        <begin position="20"/>
        <end position="38"/>
    </location>
</feature>
<accession>S7Q131</accession>
<dbReference type="AlphaFoldDB" id="S7Q131"/>
<dbReference type="PANTHER" id="PTHR40465">
    <property type="entry name" value="CHROMOSOME 1, WHOLE GENOME SHOTGUN SEQUENCE"/>
    <property type="match status" value="1"/>
</dbReference>
<feature type="region of interest" description="Disordered" evidence="1">
    <location>
        <begin position="304"/>
        <end position="325"/>
    </location>
</feature>
<dbReference type="HOGENOM" id="CLU_046025_2_0_1"/>
<sequence length="325" mass="36522">MAVLQRFPFHHRHGPSLIGLFFNILLYGIMITQTFLYFHAFPNDRRWIKLFVSVLFLADTVNSIFDCVFIYQAVIIHFGDDDFVANANWVFATDPAMTGIIAAMVQLFFAWRIKILTGNNYLVGIVIVAAITGMFGGLGTAVAIKFVPKFIEFQRFEPVVIVWLIGNAICDIIITSVLTWHLRRHRTGFPATDDIVNKIIRLTVQTGMLTCIVALFDTVFFVASSSGIHIGFNFPLSKLYTNSLMSTLNSRTGWKYNRTTEPSGEESGAVSGNRGGRNRKVFVTVESHQMVDMDNKTGAITEAEDDVDHSTYHQERQKDVSSFAV</sequence>
<gene>
    <name evidence="4" type="ORF">GLOTRDRAFT_130788</name>
</gene>
<keyword evidence="2" id="KW-1133">Transmembrane helix</keyword>
<evidence type="ECO:0000313" key="5">
    <source>
        <dbReference type="Proteomes" id="UP000030669"/>
    </source>
</evidence>
<evidence type="ECO:0000256" key="2">
    <source>
        <dbReference type="SAM" id="Phobius"/>
    </source>
</evidence>
<dbReference type="InterPro" id="IPR045339">
    <property type="entry name" value="DUF6534"/>
</dbReference>
<dbReference type="RefSeq" id="XP_007867793.1">
    <property type="nucleotide sequence ID" value="XM_007869602.1"/>
</dbReference>
<feature type="compositionally biased region" description="Basic and acidic residues" evidence="1">
    <location>
        <begin position="308"/>
        <end position="319"/>
    </location>
</feature>
<dbReference type="eggNOG" id="ENOG502RY7K">
    <property type="taxonomic scope" value="Eukaryota"/>
</dbReference>
<feature type="region of interest" description="Disordered" evidence="1">
    <location>
        <begin position="256"/>
        <end position="276"/>
    </location>
</feature>
<dbReference type="Proteomes" id="UP000030669">
    <property type="component" value="Unassembled WGS sequence"/>
</dbReference>